<organism evidence="4 5">
    <name type="scientific">Nocardioides euryhalodurans</name>
    <dbReference type="NCBI Taxonomy" id="2518370"/>
    <lineage>
        <taxon>Bacteria</taxon>
        <taxon>Bacillati</taxon>
        <taxon>Actinomycetota</taxon>
        <taxon>Actinomycetes</taxon>
        <taxon>Propionibacteriales</taxon>
        <taxon>Nocardioidaceae</taxon>
        <taxon>Nocardioides</taxon>
    </lineage>
</organism>
<dbReference type="Proteomes" id="UP000294894">
    <property type="component" value="Chromosome"/>
</dbReference>
<dbReference type="OrthoDB" id="3777679at2"/>
<feature type="transmembrane region" description="Helical" evidence="2">
    <location>
        <begin position="297"/>
        <end position="317"/>
    </location>
</feature>
<sequence length="420" mass="44438">MRRGLRPIDTGGMSTHVTPRPDTGPGTRTATPRQLDWLRGELSAWSREGLLEAPQVEEILGHYRASRRVSVGRLLLGLGAVFVGVGVIWLVAANLDQLPPLGRFLAVTVIWLSLLVGGEVLAHRTGERWVAGRALVPVTRLLAALLFGAVVFQAAQSLQVPAYEPALVGWWAVGALLHAYVVRDLGPLLVGLLTGVGWFLWQVLWTDPSGLTAVIALLAGCALAVGVAAVHTRVLPVFSPAWREVGALLGLAGLFAAALPNVSTEDFGWEPWLVVGVAAAALAVAAGTILGQGTARLEPLAAVAVSLLAVVLVLWDTGTDTDQLTAGDWLHALVSVGAYVLVAVGVAVLGTLRDSWRLTALATAALVVFTTFQSFAVFAQIIQGAWLFLVLGLVFLGTGFLFDRARRGLATALENEEQHR</sequence>
<keyword evidence="5" id="KW-1185">Reference proteome</keyword>
<proteinExistence type="predicted"/>
<feature type="region of interest" description="Disordered" evidence="1">
    <location>
        <begin position="1"/>
        <end position="32"/>
    </location>
</feature>
<feature type="transmembrane region" description="Helical" evidence="2">
    <location>
        <begin position="211"/>
        <end position="230"/>
    </location>
</feature>
<feature type="transmembrane region" description="Helical" evidence="2">
    <location>
        <begin position="385"/>
        <end position="402"/>
    </location>
</feature>
<feature type="transmembrane region" description="Helical" evidence="2">
    <location>
        <begin position="162"/>
        <end position="181"/>
    </location>
</feature>
<evidence type="ECO:0000313" key="4">
    <source>
        <dbReference type="EMBL" id="QBR93465.1"/>
    </source>
</evidence>
<dbReference type="EMBL" id="CP038267">
    <property type="protein sequence ID" value="QBR93465.1"/>
    <property type="molecule type" value="Genomic_DNA"/>
</dbReference>
<keyword evidence="2" id="KW-0812">Transmembrane</keyword>
<feature type="transmembrane region" description="Helical" evidence="2">
    <location>
        <begin position="329"/>
        <end position="351"/>
    </location>
</feature>
<dbReference type="InterPro" id="IPR018677">
    <property type="entry name" value="DUF2157"/>
</dbReference>
<feature type="transmembrane region" description="Helical" evidence="2">
    <location>
        <begin position="188"/>
        <end position="205"/>
    </location>
</feature>
<feature type="transmembrane region" description="Helical" evidence="2">
    <location>
        <begin position="134"/>
        <end position="156"/>
    </location>
</feature>
<gene>
    <name evidence="4" type="ORF">EXE57_15200</name>
</gene>
<dbReference type="AlphaFoldDB" id="A0A4P7GMR7"/>
<feature type="transmembrane region" description="Helical" evidence="2">
    <location>
        <begin position="358"/>
        <end position="379"/>
    </location>
</feature>
<dbReference type="KEGG" id="noy:EXE57_15200"/>
<feature type="compositionally biased region" description="Low complexity" evidence="1">
    <location>
        <begin position="18"/>
        <end position="32"/>
    </location>
</feature>
<feature type="transmembrane region" description="Helical" evidence="2">
    <location>
        <begin position="74"/>
        <end position="92"/>
    </location>
</feature>
<evidence type="ECO:0000313" key="5">
    <source>
        <dbReference type="Proteomes" id="UP000294894"/>
    </source>
</evidence>
<evidence type="ECO:0000256" key="1">
    <source>
        <dbReference type="SAM" id="MobiDB-lite"/>
    </source>
</evidence>
<keyword evidence="2" id="KW-1133">Transmembrane helix</keyword>
<feature type="transmembrane region" description="Helical" evidence="2">
    <location>
        <begin position="242"/>
        <end position="260"/>
    </location>
</feature>
<feature type="transmembrane region" description="Helical" evidence="2">
    <location>
        <begin position="104"/>
        <end position="122"/>
    </location>
</feature>
<name>A0A4P7GMR7_9ACTN</name>
<evidence type="ECO:0000259" key="3">
    <source>
        <dbReference type="Pfam" id="PF09925"/>
    </source>
</evidence>
<accession>A0A4P7GMR7</accession>
<protein>
    <submittedName>
        <fullName evidence="4">DUF2157 domain-containing protein</fullName>
    </submittedName>
</protein>
<dbReference type="Pfam" id="PF09925">
    <property type="entry name" value="DUF2157"/>
    <property type="match status" value="1"/>
</dbReference>
<feature type="domain" description="DUF2157" evidence="3">
    <location>
        <begin position="44"/>
        <end position="184"/>
    </location>
</feature>
<feature type="transmembrane region" description="Helical" evidence="2">
    <location>
        <begin position="272"/>
        <end position="290"/>
    </location>
</feature>
<reference evidence="4 5" key="1">
    <citation type="submission" date="2019-03" db="EMBL/GenBank/DDBJ databases">
        <title>Three New Species of Nocardioides, Nocardioides euryhalodurans sp. nov., Nocardioides seonyuensis sp. nov. and Nocardioides eburneoflavus sp. nov., Iolated from Soil.</title>
        <authorList>
            <person name="Roh S.G."/>
            <person name="Lee C."/>
            <person name="Kim M.-K."/>
            <person name="Kim S.B."/>
        </authorList>
    </citation>
    <scope>NUCLEOTIDE SEQUENCE [LARGE SCALE GENOMIC DNA]</scope>
    <source>
        <strain evidence="4 5">MMS17-SY117</strain>
    </source>
</reference>
<keyword evidence="2" id="KW-0472">Membrane</keyword>
<evidence type="ECO:0000256" key="2">
    <source>
        <dbReference type="SAM" id="Phobius"/>
    </source>
</evidence>